<accession>A0A098EDA6</accession>
<sequence length="381" mass="43022">MITKSDIELSIILPCKNEENTVGKVIKGAFDVCNKENIKVEIIIVLSKETTDASPKIAKDNGAEIFYQENKGYGDAYLKGFEKANGKYIITMDADGQHDPREILKFYNCLKNENYDFVVGSRFKENSVKSTSFINQYIGNPILAKTLNILFHANFSDVMSGYRGFTRDAVKTLDLKCKGMELTPEILIKVSKKGLRMKEIPIKTNLRVYGEPELNPLRDGWRSFRFMFLFAPNWLFLIPGTIFSVIGLFLIFSILFGSLKIFGLQLDTHPMIFGAFLSILGLQIIIFGLQSKIYSKSIGLGNESKTLKFIDKYFTLEKGTVIGLTISFIGIAILIYIFNTWLTVGFVQQINLMLAGMTLTVLGIQIIFSSWFLSMIGIEKR</sequence>
<dbReference type="SUPFAM" id="SSF53448">
    <property type="entry name" value="Nucleotide-diphospho-sugar transferases"/>
    <property type="match status" value="1"/>
</dbReference>
<organism evidence="4">
    <name type="scientific">groundwater metagenome</name>
    <dbReference type="NCBI Taxonomy" id="717931"/>
    <lineage>
        <taxon>unclassified sequences</taxon>
        <taxon>metagenomes</taxon>
        <taxon>ecological metagenomes</taxon>
    </lineage>
</organism>
<dbReference type="InterPro" id="IPR050256">
    <property type="entry name" value="Glycosyltransferase_2"/>
</dbReference>
<dbReference type="PANTHER" id="PTHR48090">
    <property type="entry name" value="UNDECAPRENYL-PHOSPHATE 4-DEOXY-4-FORMAMIDO-L-ARABINOSE TRANSFERASE-RELATED"/>
    <property type="match status" value="1"/>
</dbReference>
<evidence type="ECO:0000259" key="3">
    <source>
        <dbReference type="Pfam" id="PF26629"/>
    </source>
</evidence>
<keyword evidence="1" id="KW-1133">Transmembrane helix</keyword>
<feature type="domain" description="Low-salt glycan biosynthesis hexosyltransferase Agl6 C-terminal transmembrane region" evidence="3">
    <location>
        <begin position="291"/>
        <end position="377"/>
    </location>
</feature>
<dbReference type="InterPro" id="IPR029044">
    <property type="entry name" value="Nucleotide-diphossugar_trans"/>
</dbReference>
<protein>
    <submittedName>
        <fullName evidence="4">Putative glycosyltransferase</fullName>
    </submittedName>
</protein>
<evidence type="ECO:0000256" key="1">
    <source>
        <dbReference type="SAM" id="Phobius"/>
    </source>
</evidence>
<evidence type="ECO:0000259" key="2">
    <source>
        <dbReference type="Pfam" id="PF00535"/>
    </source>
</evidence>
<feature type="domain" description="Glycosyltransferase 2-like" evidence="2">
    <location>
        <begin position="10"/>
        <end position="172"/>
    </location>
</feature>
<keyword evidence="1" id="KW-0472">Membrane</keyword>
<dbReference type="AlphaFoldDB" id="A0A098EDA6"/>
<name>A0A098EDA6_9ZZZZ</name>
<feature type="transmembrane region" description="Helical" evidence="1">
    <location>
        <begin position="350"/>
        <end position="373"/>
    </location>
</feature>
<keyword evidence="1" id="KW-0812">Transmembrane</keyword>
<reference evidence="4" key="1">
    <citation type="submission" date="2014-09" db="EMBL/GenBank/DDBJ databases">
        <authorList>
            <person name="Probst J Alexander"/>
        </authorList>
    </citation>
    <scope>NUCLEOTIDE SEQUENCE</scope>
</reference>
<keyword evidence="4" id="KW-0808">Transferase</keyword>
<dbReference type="PANTHER" id="PTHR48090:SF7">
    <property type="entry name" value="RFBJ PROTEIN"/>
    <property type="match status" value="1"/>
</dbReference>
<dbReference type="EMBL" id="CCXY01000447">
    <property type="protein sequence ID" value="CEG13967.1"/>
    <property type="molecule type" value="Genomic_DNA"/>
</dbReference>
<dbReference type="Pfam" id="PF00535">
    <property type="entry name" value="Glycos_transf_2"/>
    <property type="match status" value="1"/>
</dbReference>
<dbReference type="InterPro" id="IPR058718">
    <property type="entry name" value="Agl6_TM_C"/>
</dbReference>
<feature type="transmembrane region" description="Helical" evidence="1">
    <location>
        <begin position="319"/>
        <end position="338"/>
    </location>
</feature>
<dbReference type="Gene3D" id="3.90.550.10">
    <property type="entry name" value="Spore Coat Polysaccharide Biosynthesis Protein SpsA, Chain A"/>
    <property type="match status" value="1"/>
</dbReference>
<evidence type="ECO:0000313" key="4">
    <source>
        <dbReference type="EMBL" id="CEG13967.1"/>
    </source>
</evidence>
<feature type="transmembrane region" description="Helical" evidence="1">
    <location>
        <begin position="271"/>
        <end position="289"/>
    </location>
</feature>
<feature type="transmembrane region" description="Helical" evidence="1">
    <location>
        <begin position="234"/>
        <end position="259"/>
    </location>
</feature>
<dbReference type="GO" id="GO:0016740">
    <property type="term" value="F:transferase activity"/>
    <property type="evidence" value="ECO:0007669"/>
    <property type="project" value="UniProtKB-KW"/>
</dbReference>
<gene>
    <name evidence="4" type="ORF">MSIBF_A800002</name>
</gene>
<dbReference type="InterPro" id="IPR001173">
    <property type="entry name" value="Glyco_trans_2-like"/>
</dbReference>
<dbReference type="Pfam" id="PF26629">
    <property type="entry name" value="GT2_TM_C"/>
    <property type="match status" value="1"/>
</dbReference>
<proteinExistence type="predicted"/>
<dbReference type="CDD" id="cd04179">
    <property type="entry name" value="DPM_DPG-synthase_like"/>
    <property type="match status" value="1"/>
</dbReference>